<feature type="region of interest" description="Disordered" evidence="7">
    <location>
        <begin position="489"/>
        <end position="573"/>
    </location>
</feature>
<evidence type="ECO:0000256" key="2">
    <source>
        <dbReference type="ARBA" id="ARBA00022448"/>
    </source>
</evidence>
<feature type="compositionally biased region" description="Basic and acidic residues" evidence="7">
    <location>
        <begin position="665"/>
        <end position="691"/>
    </location>
</feature>
<dbReference type="PANTHER" id="PTHR12730:SF0">
    <property type="entry name" value="PROTEIN SDA1 HOMOLOG"/>
    <property type="match status" value="1"/>
</dbReference>
<keyword evidence="5 6" id="KW-0539">Nucleus</keyword>
<comment type="similarity">
    <text evidence="1 6">Belongs to the SDA1 family.</text>
</comment>
<dbReference type="InterPro" id="IPR012977">
    <property type="entry name" value="SDA1_N"/>
</dbReference>
<comment type="function">
    <text evidence="6">Required for 60S pre-ribosomal subunits export to the cytoplasm.</text>
</comment>
<dbReference type="Proteomes" id="UP000663879">
    <property type="component" value="Unassembled WGS sequence"/>
</dbReference>
<accession>A0A813MBQ5</accession>
<feature type="compositionally biased region" description="Basic residues" evidence="7">
    <location>
        <begin position="267"/>
        <end position="281"/>
    </location>
</feature>
<dbReference type="GO" id="GO:0015031">
    <property type="term" value="P:protein transport"/>
    <property type="evidence" value="ECO:0007669"/>
    <property type="project" value="UniProtKB-KW"/>
</dbReference>
<comment type="caution">
    <text evidence="11">The sequence shown here is derived from an EMBL/GenBank/DDBJ whole genome shotgun (WGS) entry which is preliminary data.</text>
</comment>
<dbReference type="OrthoDB" id="2196187at2759"/>
<evidence type="ECO:0000256" key="1">
    <source>
        <dbReference type="ARBA" id="ARBA00005783"/>
    </source>
</evidence>
<reference evidence="11" key="1">
    <citation type="submission" date="2021-02" db="EMBL/GenBank/DDBJ databases">
        <authorList>
            <person name="Nowell W R."/>
        </authorList>
    </citation>
    <scope>NUCLEOTIDE SEQUENCE</scope>
    <source>
        <strain evidence="11">Ploen Becks lab</strain>
    </source>
</reference>
<feature type="compositionally biased region" description="Acidic residues" evidence="7">
    <location>
        <begin position="539"/>
        <end position="565"/>
    </location>
</feature>
<organism evidence="11 12">
    <name type="scientific">Brachionus calyciflorus</name>
    <dbReference type="NCBI Taxonomy" id="104777"/>
    <lineage>
        <taxon>Eukaryota</taxon>
        <taxon>Metazoa</taxon>
        <taxon>Spiralia</taxon>
        <taxon>Gnathifera</taxon>
        <taxon>Rotifera</taxon>
        <taxon>Eurotatoria</taxon>
        <taxon>Monogononta</taxon>
        <taxon>Pseudotrocha</taxon>
        <taxon>Ploima</taxon>
        <taxon>Brachionidae</taxon>
        <taxon>Brachionus</taxon>
    </lineage>
</organism>
<evidence type="ECO:0000256" key="4">
    <source>
        <dbReference type="ARBA" id="ARBA00022927"/>
    </source>
</evidence>
<evidence type="ECO:0000313" key="12">
    <source>
        <dbReference type="Proteomes" id="UP000663879"/>
    </source>
</evidence>
<protein>
    <recommendedName>
        <fullName evidence="6">Protein SDA1</fullName>
    </recommendedName>
</protein>
<evidence type="ECO:0000256" key="6">
    <source>
        <dbReference type="RuleBase" id="RU365057"/>
    </source>
</evidence>
<evidence type="ECO:0000313" key="11">
    <source>
        <dbReference type="EMBL" id="CAF0720575.1"/>
    </source>
</evidence>
<name>A0A813MBQ5_9BILA</name>
<dbReference type="InterPro" id="IPR027312">
    <property type="entry name" value="Sda1"/>
</dbReference>
<dbReference type="InterPro" id="IPR048292">
    <property type="entry name" value="SDA1_C"/>
</dbReference>
<feature type="region of interest" description="Disordered" evidence="7">
    <location>
        <begin position="665"/>
        <end position="728"/>
    </location>
</feature>
<sequence>MSSSTKNHFATNLLQLQNHIKRDPTSYKDEFAQTYLNYESTLQAYLMKPAKQNKQLADLALFLAHVSHCFTEELKQFPQQLIDILKRYSTVLNPDMRLTFCKCLMLLRGKNLIEPKPLFEIFFTLIKCQDKQLRKTLFEHMLNDVKRIKMKLKNYKLCTQVQQYVFTLTKENHPLVAKYALSLLVELYKKQIWNDAKTVNVIAQCCFSKITKVLALALQFFAGKDVEQDSEDESDSEDEKTQQQVLLSLRVGKKTKSRQKRTDRAIKSMKKDKKKNKKKNGIPHFSGLNLIYDPQDFAEKLFKLVETTNEGFEIKVSILDLISRLIGIHQLFIMNFHQFLIRFLNPHQREVTKILWFSAISSHDLTPPDTVEPVLMAIANNFITERNSSEVIAVGLNSIREICGRCPLAMNEDLLGDLVQYRTYKDKAVSFAAKSLIQLFREKNPQMLHRNMRGKPTEETIIESAKIKQYGELDAKSFIPGAEIIDLSDSEEKKESSKTIKIKQGSDDEDEDDEWVEASDSEEEDEQENKPKKRKHSEDDEDEDSDGEWIDVSSDGEDDDEENNQDSEKKLLTLAEKEEKAHKISTERILTQEEFKKIRVEQMKKKLTDKNFDKKNKRKNVKIDSDSDEDEEKLKNNGLVPMSSITFINKKRAHDKETRLAKIQEGREGRDKFGHRFKDSKLGKTNKEKLKTKSFQMLRPKLNKKHKRSFKDKQTALRNSLIKQKKMK</sequence>
<dbReference type="GO" id="GO:0005730">
    <property type="term" value="C:nucleolus"/>
    <property type="evidence" value="ECO:0007669"/>
    <property type="project" value="UniProtKB-SubCell"/>
</dbReference>
<keyword evidence="2 6" id="KW-0813">Transport</keyword>
<evidence type="ECO:0000256" key="5">
    <source>
        <dbReference type="ARBA" id="ARBA00023242"/>
    </source>
</evidence>
<keyword evidence="4 6" id="KW-0653">Protein transport</keyword>
<feature type="region of interest" description="Disordered" evidence="7">
    <location>
        <begin position="253"/>
        <end position="281"/>
    </location>
</feature>
<keyword evidence="3 6" id="KW-0690">Ribosome biogenesis</keyword>
<keyword evidence="12" id="KW-1185">Reference proteome</keyword>
<dbReference type="GO" id="GO:0000055">
    <property type="term" value="P:ribosomal large subunit export from nucleus"/>
    <property type="evidence" value="ECO:0007669"/>
    <property type="project" value="UniProtKB-UniRule"/>
</dbReference>
<evidence type="ECO:0000259" key="9">
    <source>
        <dbReference type="Pfam" id="PF08158"/>
    </source>
</evidence>
<dbReference type="Pfam" id="PF21638">
    <property type="entry name" value="SDA1_C"/>
    <property type="match status" value="1"/>
</dbReference>
<proteinExistence type="inferred from homology"/>
<feature type="domain" description="SDA1 N-terminal" evidence="9">
    <location>
        <begin position="62"/>
        <end position="425"/>
    </location>
</feature>
<feature type="region of interest" description="Disordered" evidence="7">
    <location>
        <begin position="606"/>
        <end position="638"/>
    </location>
</feature>
<dbReference type="AlphaFoldDB" id="A0A813MBQ5"/>
<evidence type="ECO:0000256" key="7">
    <source>
        <dbReference type="SAM" id="MobiDB-lite"/>
    </source>
</evidence>
<feature type="domain" description="SDA1 C-terminal" evidence="10">
    <location>
        <begin position="683"/>
        <end position="727"/>
    </location>
</feature>
<feature type="compositionally biased region" description="Basic residues" evidence="7">
    <location>
        <begin position="701"/>
        <end position="710"/>
    </location>
</feature>
<feature type="compositionally biased region" description="Acidic residues" evidence="7">
    <location>
        <begin position="507"/>
        <end position="527"/>
    </location>
</feature>
<evidence type="ECO:0000259" key="10">
    <source>
        <dbReference type="Pfam" id="PF21638"/>
    </source>
</evidence>
<dbReference type="SUPFAM" id="SSF48371">
    <property type="entry name" value="ARM repeat"/>
    <property type="match status" value="1"/>
</dbReference>
<dbReference type="InterPro" id="IPR016024">
    <property type="entry name" value="ARM-type_fold"/>
</dbReference>
<feature type="domain" description="SDA1 middle" evidence="8">
    <location>
        <begin position="510"/>
        <end position="666"/>
    </location>
</feature>
<dbReference type="Pfam" id="PF05285">
    <property type="entry name" value="SDA1_dom"/>
    <property type="match status" value="1"/>
</dbReference>
<evidence type="ECO:0000259" key="8">
    <source>
        <dbReference type="Pfam" id="PF05285"/>
    </source>
</evidence>
<gene>
    <name evidence="11" type="ORF">OXX778_LOCUS2123</name>
</gene>
<dbReference type="EMBL" id="CAJNOC010000157">
    <property type="protein sequence ID" value="CAF0720575.1"/>
    <property type="molecule type" value="Genomic_DNA"/>
</dbReference>
<dbReference type="PANTHER" id="PTHR12730">
    <property type="entry name" value="HSDA/SDA1-RELATED"/>
    <property type="match status" value="1"/>
</dbReference>
<dbReference type="Pfam" id="PF08158">
    <property type="entry name" value="SDA1_HEAT"/>
    <property type="match status" value="1"/>
</dbReference>
<evidence type="ECO:0000256" key="3">
    <source>
        <dbReference type="ARBA" id="ARBA00022517"/>
    </source>
</evidence>
<comment type="subcellular location">
    <subcellularLocation>
        <location evidence="6">Nucleus</location>
        <location evidence="6">Nucleolus</location>
    </subcellularLocation>
</comment>
<dbReference type="InterPro" id="IPR007949">
    <property type="entry name" value="SDA1_MD"/>
</dbReference>
<dbReference type="GO" id="GO:0042273">
    <property type="term" value="P:ribosomal large subunit biogenesis"/>
    <property type="evidence" value="ECO:0007669"/>
    <property type="project" value="UniProtKB-UniRule"/>
</dbReference>